<keyword evidence="2" id="KW-0812">Transmembrane</keyword>
<keyword evidence="4" id="KW-1185">Reference proteome</keyword>
<dbReference type="AlphaFoldDB" id="A0A370DIN4"/>
<organism evidence="3 4">
    <name type="scientific">endosymbiont of Galathealinum brachiosum</name>
    <dbReference type="NCBI Taxonomy" id="2200906"/>
    <lineage>
        <taxon>Bacteria</taxon>
        <taxon>Pseudomonadati</taxon>
        <taxon>Pseudomonadota</taxon>
        <taxon>Gammaproteobacteria</taxon>
        <taxon>sulfur-oxidizing symbionts</taxon>
    </lineage>
</organism>
<reference evidence="3 4" key="1">
    <citation type="journal article" date="2018" name="ISME J.">
        <title>Endosymbiont genomes yield clues of tubeworm success.</title>
        <authorList>
            <person name="Li Y."/>
            <person name="Liles M.R."/>
            <person name="Halanych K.M."/>
        </authorList>
    </citation>
    <scope>NUCLEOTIDE SEQUENCE [LARGE SCALE GENOMIC DNA]</scope>
    <source>
        <strain evidence="3">A1464</strain>
    </source>
</reference>
<evidence type="ECO:0000256" key="1">
    <source>
        <dbReference type="SAM" id="MobiDB-lite"/>
    </source>
</evidence>
<sequence length="297" mass="34091">MQMLNTRLFIRITGLCLLISTSISVCLANTSFLQQFQVKSTIDNSLADRITEYYSEDITLPLAEQRAELLNIGSQLDALEKSHSDKAVYWFIRGLHHRNIASYYAEAKNKTLSNSHLNNKNNAYKKAIEQRKTSDNQLSASIFNTMKHGLPQDLKIKAIQNELALGGNGESDSDYWYLHWSNIDQLEKAGRKQEALAAYNKMQKELKNSDMDMSIYNSLTTKIKNQTLKNINTKNTEKKQNTTKKNHSKKKQESVKIYEKKYVIIISVVSLSAFIIIAVAIYEIRQKRKKIVKRMTS</sequence>
<evidence type="ECO:0000313" key="3">
    <source>
        <dbReference type="EMBL" id="RDH84788.1"/>
    </source>
</evidence>
<evidence type="ECO:0000256" key="2">
    <source>
        <dbReference type="SAM" id="Phobius"/>
    </source>
</evidence>
<keyword evidence="2" id="KW-1133">Transmembrane helix</keyword>
<feature type="transmembrane region" description="Helical" evidence="2">
    <location>
        <begin position="262"/>
        <end position="284"/>
    </location>
</feature>
<keyword evidence="2" id="KW-0472">Membrane</keyword>
<gene>
    <name evidence="3" type="ORF">DIZ80_04800</name>
</gene>
<evidence type="ECO:0000313" key="4">
    <source>
        <dbReference type="Proteomes" id="UP000254266"/>
    </source>
</evidence>
<feature type="compositionally biased region" description="Basic residues" evidence="1">
    <location>
        <begin position="241"/>
        <end position="250"/>
    </location>
</feature>
<protein>
    <submittedName>
        <fullName evidence="3">Uncharacterized protein</fullName>
    </submittedName>
</protein>
<proteinExistence type="predicted"/>
<accession>A0A370DIN4</accession>
<name>A0A370DIN4_9GAMM</name>
<dbReference type="EMBL" id="QFXC01000007">
    <property type="protein sequence ID" value="RDH84788.1"/>
    <property type="molecule type" value="Genomic_DNA"/>
</dbReference>
<comment type="caution">
    <text evidence="3">The sequence shown here is derived from an EMBL/GenBank/DDBJ whole genome shotgun (WGS) entry which is preliminary data.</text>
</comment>
<dbReference type="Proteomes" id="UP000254266">
    <property type="component" value="Unassembled WGS sequence"/>
</dbReference>
<feature type="region of interest" description="Disordered" evidence="1">
    <location>
        <begin position="230"/>
        <end position="251"/>
    </location>
</feature>